<accession>A0A2W7NAX5</accession>
<evidence type="ECO:0000313" key="1">
    <source>
        <dbReference type="EMBL" id="PZX15267.1"/>
    </source>
</evidence>
<dbReference type="RefSeq" id="WP_111537697.1">
    <property type="nucleotide sequence ID" value="NZ_QKZL01000010.1"/>
</dbReference>
<sequence>MIDRHFGRSSRRGFLAGISSLAITLPVFAREYSGAVPWHPKEAVPPNAFDPAARFLDDEERAFVTAAVDRLIPADEFPSASELGVVDFIDAQLAGFYGRGEIYYMEGPFEDGLPTQGYQAEAPALLYRQAIADIRAGLSQAGQPDFVDLSPEDQDELLTNLSEGAGDLEHTDGKTFFDTLWQNTLEGYFGDPVHGGNRNMEAWRMIGFPGARYDYRPWVDHGGKPLTFEPVSVGGRLTQ</sequence>
<proteinExistence type="predicted"/>
<dbReference type="Pfam" id="PF13618">
    <property type="entry name" value="Gluconate_2-dh3"/>
    <property type="match status" value="1"/>
</dbReference>
<dbReference type="OrthoDB" id="8400810at2"/>
<dbReference type="AlphaFoldDB" id="A0A2W7NAX5"/>
<comment type="caution">
    <text evidence="1">The sequence shown here is derived from an EMBL/GenBank/DDBJ whole genome shotgun (WGS) entry which is preliminary data.</text>
</comment>
<dbReference type="Proteomes" id="UP000248916">
    <property type="component" value="Unassembled WGS sequence"/>
</dbReference>
<keyword evidence="2" id="KW-1185">Reference proteome</keyword>
<gene>
    <name evidence="1" type="ORF">LX81_02570</name>
</gene>
<name>A0A2W7NAX5_9RHOB</name>
<evidence type="ECO:0000313" key="2">
    <source>
        <dbReference type="Proteomes" id="UP000248916"/>
    </source>
</evidence>
<dbReference type="InterPro" id="IPR027056">
    <property type="entry name" value="Gluconate_2DH_su3"/>
</dbReference>
<organism evidence="1 2">
    <name type="scientific">Palleronia aestuarii</name>
    <dbReference type="NCBI Taxonomy" id="568105"/>
    <lineage>
        <taxon>Bacteria</taxon>
        <taxon>Pseudomonadati</taxon>
        <taxon>Pseudomonadota</taxon>
        <taxon>Alphaproteobacteria</taxon>
        <taxon>Rhodobacterales</taxon>
        <taxon>Roseobacteraceae</taxon>
        <taxon>Palleronia</taxon>
    </lineage>
</organism>
<reference evidence="1 2" key="1">
    <citation type="submission" date="2018-06" db="EMBL/GenBank/DDBJ databases">
        <title>Genomic Encyclopedia of Archaeal and Bacterial Type Strains, Phase II (KMG-II): from individual species to whole genera.</title>
        <authorList>
            <person name="Goeker M."/>
        </authorList>
    </citation>
    <scope>NUCLEOTIDE SEQUENCE [LARGE SCALE GENOMIC DNA]</scope>
    <source>
        <strain evidence="1 2">DSM 22009</strain>
    </source>
</reference>
<dbReference type="EMBL" id="QKZL01000010">
    <property type="protein sequence ID" value="PZX15267.1"/>
    <property type="molecule type" value="Genomic_DNA"/>
</dbReference>
<protein>
    <submittedName>
        <fullName evidence="1">Gluconate 2-dehydrogenase gamma chain</fullName>
    </submittedName>
</protein>